<dbReference type="EMBL" id="RAPO01000002">
    <property type="protein sequence ID" value="RKD95977.1"/>
    <property type="molecule type" value="Genomic_DNA"/>
</dbReference>
<comment type="caution">
    <text evidence="1">The sequence shown here is derived from an EMBL/GenBank/DDBJ whole genome shotgun (WGS) entry which is preliminary data.</text>
</comment>
<dbReference type="InterPro" id="IPR026286">
    <property type="entry name" value="MaiA/AMDase"/>
</dbReference>
<dbReference type="PIRSF" id="PIRSF015736">
    <property type="entry name" value="MI"/>
    <property type="match status" value="1"/>
</dbReference>
<dbReference type="Pfam" id="PF17645">
    <property type="entry name" value="Amdase"/>
    <property type="match status" value="1"/>
</dbReference>
<gene>
    <name evidence="1" type="ORF">ATJ93_2840</name>
</gene>
<reference evidence="1 2" key="1">
    <citation type="submission" date="2018-09" db="EMBL/GenBank/DDBJ databases">
        <title>Genomic Encyclopedia of Archaeal and Bacterial Type Strains, Phase II (KMG-II): from individual species to whole genera.</title>
        <authorList>
            <person name="Goeker M."/>
        </authorList>
    </citation>
    <scope>NUCLEOTIDE SEQUENCE [LARGE SCALE GENOMIC DNA]</scope>
    <source>
        <strain evidence="1 2">DSM 13151</strain>
    </source>
</reference>
<evidence type="ECO:0000313" key="1">
    <source>
        <dbReference type="EMBL" id="RKD95977.1"/>
    </source>
</evidence>
<dbReference type="PANTHER" id="PTHR40267:SF1">
    <property type="entry name" value="BLR3294 PROTEIN"/>
    <property type="match status" value="1"/>
</dbReference>
<sequence>MVADRLADRDRGDRRGRLGLIVPSSNTTAEPEFRAHLPDSITVHGARMALESVTVDELDAMSDDAARAAELLGHADVDAVAYACTTGSLIHGPGFDAELEERLERAAGVPAVATARSVVRALEALDAERIAVATPYTDELDAKEREFLEAAGFEVAALDGRGLAANTAIGELRPAEARQQVIDLVGDDRGDCDGFDGFDGLDGLDAVFVSCTNYRSLAAIEGLEAELGLPVLTSNGATLWDVCRVAGIDVDGPGALFEVEVEAEAEDDRR</sequence>
<proteinExistence type="predicted"/>
<protein>
    <submittedName>
        <fullName evidence="1">Maleate isomerase</fullName>
    </submittedName>
</protein>
<organism evidence="1 2">
    <name type="scientific">Halopiger aswanensis</name>
    <dbReference type="NCBI Taxonomy" id="148449"/>
    <lineage>
        <taxon>Archaea</taxon>
        <taxon>Methanobacteriati</taxon>
        <taxon>Methanobacteriota</taxon>
        <taxon>Stenosarchaea group</taxon>
        <taxon>Halobacteria</taxon>
        <taxon>Halobacteriales</taxon>
        <taxon>Natrialbaceae</taxon>
        <taxon>Halopiger</taxon>
    </lineage>
</organism>
<evidence type="ECO:0000313" key="2">
    <source>
        <dbReference type="Proteomes" id="UP000283805"/>
    </source>
</evidence>
<dbReference type="Proteomes" id="UP000283805">
    <property type="component" value="Unassembled WGS sequence"/>
</dbReference>
<accession>A0A419WKL3</accession>
<dbReference type="GO" id="GO:0016853">
    <property type="term" value="F:isomerase activity"/>
    <property type="evidence" value="ECO:0007669"/>
    <property type="project" value="UniProtKB-KW"/>
</dbReference>
<dbReference type="RefSeq" id="WP_120245186.1">
    <property type="nucleotide sequence ID" value="NZ_RAPO01000002.1"/>
</dbReference>
<dbReference type="AlphaFoldDB" id="A0A419WKL3"/>
<dbReference type="Gene3D" id="3.40.50.12500">
    <property type="match status" value="1"/>
</dbReference>
<dbReference type="OrthoDB" id="41425at2157"/>
<keyword evidence="2" id="KW-1185">Reference proteome</keyword>
<name>A0A419WKL3_9EURY</name>
<keyword evidence="1" id="KW-0413">Isomerase</keyword>
<dbReference type="InterPro" id="IPR053714">
    <property type="entry name" value="Iso_Racemase_Enz_sf"/>
</dbReference>
<dbReference type="PANTHER" id="PTHR40267">
    <property type="entry name" value="BLR3294 PROTEIN"/>
    <property type="match status" value="1"/>
</dbReference>